<dbReference type="Gene3D" id="3.30.450.20">
    <property type="entry name" value="PAS domain"/>
    <property type="match status" value="2"/>
</dbReference>
<evidence type="ECO:0000259" key="9">
    <source>
        <dbReference type="PROSITE" id="PS50112"/>
    </source>
</evidence>
<dbReference type="AlphaFoldDB" id="A0A8B2P556"/>
<feature type="domain" description="PAS" evidence="9">
    <location>
        <begin position="165"/>
        <end position="209"/>
    </location>
</feature>
<keyword evidence="8" id="KW-0067">ATP-binding</keyword>
<evidence type="ECO:0000256" key="5">
    <source>
        <dbReference type="ARBA" id="ARBA00022679"/>
    </source>
</evidence>
<dbReference type="Gene3D" id="3.30.565.10">
    <property type="entry name" value="Histidine kinase-like ATPase, C-terminal domain"/>
    <property type="match status" value="1"/>
</dbReference>
<dbReference type="CDD" id="cd00130">
    <property type="entry name" value="PAS"/>
    <property type="match status" value="1"/>
</dbReference>
<dbReference type="InterPro" id="IPR013655">
    <property type="entry name" value="PAS_fold_3"/>
</dbReference>
<keyword evidence="7" id="KW-0418">Kinase</keyword>
<dbReference type="InterPro" id="IPR011102">
    <property type="entry name" value="Sig_transdc_His_kinase_HWE"/>
</dbReference>
<reference evidence="10 11" key="1">
    <citation type="submission" date="2018-05" db="EMBL/GenBank/DDBJ databases">
        <title>Acuticoccus sediminis sp. nov., isolated from deep-sea sediment of Indian Ocean.</title>
        <authorList>
            <person name="Liu X."/>
            <person name="Lai Q."/>
            <person name="Du Y."/>
            <person name="Sun F."/>
            <person name="Zhang X."/>
            <person name="Wang S."/>
            <person name="Shao Z."/>
        </authorList>
    </citation>
    <scope>NUCLEOTIDE SEQUENCE [LARGE SCALE GENOMIC DNA]</scope>
    <source>
        <strain evidence="10 11">PTG4-2</strain>
    </source>
</reference>
<dbReference type="PANTHER" id="PTHR41523:SF8">
    <property type="entry name" value="ETHYLENE RESPONSE SENSOR PROTEIN"/>
    <property type="match status" value="1"/>
</dbReference>
<protein>
    <recommendedName>
        <fullName evidence="3">Blue-light-activated histidine kinase</fullName>
        <ecNumber evidence="2">2.7.13.3</ecNumber>
    </recommendedName>
</protein>
<keyword evidence="5" id="KW-0808">Transferase</keyword>
<dbReference type="Pfam" id="PF13426">
    <property type="entry name" value="PAS_9"/>
    <property type="match status" value="1"/>
</dbReference>
<dbReference type="RefSeq" id="WP_111343561.1">
    <property type="nucleotide sequence ID" value="NZ_QHHQ01000001.1"/>
</dbReference>
<dbReference type="SUPFAM" id="SSF55785">
    <property type="entry name" value="PYP-like sensor domain (PAS domain)"/>
    <property type="match status" value="2"/>
</dbReference>
<dbReference type="GO" id="GO:0004673">
    <property type="term" value="F:protein histidine kinase activity"/>
    <property type="evidence" value="ECO:0007669"/>
    <property type="project" value="UniProtKB-EC"/>
</dbReference>
<dbReference type="GO" id="GO:0005524">
    <property type="term" value="F:ATP binding"/>
    <property type="evidence" value="ECO:0007669"/>
    <property type="project" value="UniProtKB-KW"/>
</dbReference>
<keyword evidence="11" id="KW-1185">Reference proteome</keyword>
<comment type="caution">
    <text evidence="10">The sequence shown here is derived from an EMBL/GenBank/DDBJ whole genome shotgun (WGS) entry which is preliminary data.</text>
</comment>
<evidence type="ECO:0000256" key="4">
    <source>
        <dbReference type="ARBA" id="ARBA00022553"/>
    </source>
</evidence>
<evidence type="ECO:0000256" key="1">
    <source>
        <dbReference type="ARBA" id="ARBA00000085"/>
    </source>
</evidence>
<dbReference type="SMART" id="SM00091">
    <property type="entry name" value="PAS"/>
    <property type="match status" value="2"/>
</dbReference>
<keyword evidence="6" id="KW-0547">Nucleotide-binding</keyword>
<dbReference type="Pfam" id="PF08447">
    <property type="entry name" value="PAS_3"/>
    <property type="match status" value="1"/>
</dbReference>
<evidence type="ECO:0000256" key="2">
    <source>
        <dbReference type="ARBA" id="ARBA00012438"/>
    </source>
</evidence>
<name>A0A8B2P556_9HYPH</name>
<evidence type="ECO:0000256" key="7">
    <source>
        <dbReference type="ARBA" id="ARBA00022777"/>
    </source>
</evidence>
<accession>A0A8B2P556</accession>
<proteinExistence type="predicted"/>
<dbReference type="Proteomes" id="UP000249590">
    <property type="component" value="Unassembled WGS sequence"/>
</dbReference>
<dbReference type="NCBIfam" id="TIGR00229">
    <property type="entry name" value="sensory_box"/>
    <property type="match status" value="1"/>
</dbReference>
<dbReference type="OrthoDB" id="9816309at2"/>
<dbReference type="EMBL" id="QHHQ01000001">
    <property type="protein sequence ID" value="RAI04242.1"/>
    <property type="molecule type" value="Genomic_DNA"/>
</dbReference>
<evidence type="ECO:0000313" key="10">
    <source>
        <dbReference type="EMBL" id="RAI04242.1"/>
    </source>
</evidence>
<keyword evidence="4" id="KW-0597">Phosphoprotein</keyword>
<comment type="catalytic activity">
    <reaction evidence="1">
        <text>ATP + protein L-histidine = ADP + protein N-phospho-L-histidine.</text>
        <dbReference type="EC" id="2.7.13.3"/>
    </reaction>
</comment>
<dbReference type="InterPro" id="IPR035965">
    <property type="entry name" value="PAS-like_dom_sf"/>
</dbReference>
<dbReference type="PROSITE" id="PS50112">
    <property type="entry name" value="PAS"/>
    <property type="match status" value="1"/>
</dbReference>
<sequence>MIEIRSLNYCFPDKRSCCPMLPSDAGDHYLEREFELARRSSTYGMMVKSGRLSDGLWFWDLENREHCYVSPGFWRILGFDPATKPHLMAEWTSLMFEEDLAHFGPNVDAHLADPDVPFDQILRCRTADGATLRVRTRGVALCDNGVPKRMSGTHQILSDTRVHELSEKMAEILELSNDAITVWSPQRGTKRWNRGAERMFGYSRKEMEGLHPRDVLKAECALPWRAILARVEAGETWSGDITWIARSGATVHTSTTMQRIAVTGSDTMILQVDHDVTAKVELRERQRIMTRELNHRVKNLFAVIRSLVKLSAMGRDDVPTLVRELDQRIAALAAAHVVSLGYEMEDGGPLGEILEAVLAPYPADRAALTLDGPALWLPQGKITPMGLILNELATNALKYGAWATLDGHVSVRWAPVQGEGTSLVRLTWEEHSPAFTPAGTASQRRGFGSDLIEMSTAQMGAILTRGEGPSGIRLTLTFEAGLLPQPMAPSTFHTSSTARSPMQ</sequence>
<organism evidence="10 11">
    <name type="scientific">Acuticoccus sediminis</name>
    <dbReference type="NCBI Taxonomy" id="2184697"/>
    <lineage>
        <taxon>Bacteria</taxon>
        <taxon>Pseudomonadati</taxon>
        <taxon>Pseudomonadota</taxon>
        <taxon>Alphaproteobacteria</taxon>
        <taxon>Hyphomicrobiales</taxon>
        <taxon>Amorphaceae</taxon>
        <taxon>Acuticoccus</taxon>
    </lineage>
</organism>
<evidence type="ECO:0000256" key="8">
    <source>
        <dbReference type="ARBA" id="ARBA00022840"/>
    </source>
</evidence>
<evidence type="ECO:0000313" key="11">
    <source>
        <dbReference type="Proteomes" id="UP000249590"/>
    </source>
</evidence>
<dbReference type="InterPro" id="IPR036890">
    <property type="entry name" value="HATPase_C_sf"/>
</dbReference>
<dbReference type="EC" id="2.7.13.3" evidence="2"/>
<dbReference type="Pfam" id="PF07536">
    <property type="entry name" value="HWE_HK"/>
    <property type="match status" value="1"/>
</dbReference>
<dbReference type="InterPro" id="IPR000014">
    <property type="entry name" value="PAS"/>
</dbReference>
<evidence type="ECO:0000256" key="6">
    <source>
        <dbReference type="ARBA" id="ARBA00022741"/>
    </source>
</evidence>
<gene>
    <name evidence="10" type="ORF">DLJ53_07300</name>
</gene>
<dbReference type="SMART" id="SM00911">
    <property type="entry name" value="HWE_HK"/>
    <property type="match status" value="1"/>
</dbReference>
<dbReference type="PANTHER" id="PTHR41523">
    <property type="entry name" value="TWO-COMPONENT SYSTEM SENSOR PROTEIN"/>
    <property type="match status" value="1"/>
</dbReference>
<evidence type="ECO:0000256" key="3">
    <source>
        <dbReference type="ARBA" id="ARBA00021740"/>
    </source>
</evidence>